<reference evidence="1" key="1">
    <citation type="submission" date="2023-07" db="EMBL/GenBank/DDBJ databases">
        <title>draft genome sequence of fig (Ficus carica).</title>
        <authorList>
            <person name="Takahashi T."/>
            <person name="Nishimura K."/>
        </authorList>
    </citation>
    <scope>NUCLEOTIDE SEQUENCE</scope>
</reference>
<comment type="caution">
    <text evidence="1">The sequence shown here is derived from an EMBL/GenBank/DDBJ whole genome shotgun (WGS) entry which is preliminary data.</text>
</comment>
<gene>
    <name evidence="1" type="ORF">TIFTF001_043963</name>
</gene>
<dbReference type="EMBL" id="BTGU01003066">
    <property type="protein sequence ID" value="GMN26142.1"/>
    <property type="molecule type" value="Genomic_DNA"/>
</dbReference>
<proteinExistence type="predicted"/>
<dbReference type="AlphaFoldDB" id="A0AA88CR15"/>
<evidence type="ECO:0000313" key="1">
    <source>
        <dbReference type="EMBL" id="GMN26142.1"/>
    </source>
</evidence>
<dbReference type="Proteomes" id="UP001187192">
    <property type="component" value="Unassembled WGS sequence"/>
</dbReference>
<name>A0AA88CR15_FICCA</name>
<keyword evidence="2" id="KW-1185">Reference proteome</keyword>
<accession>A0AA88CR15</accession>
<sequence length="86" mass="9271">MDGNLEALVTARRWVDEAGDGAAIGRQRSADGVTKAKGGVGLGEDLVVAGMWVADLDSRVRRFNLLSLIPWITGGERCEEIWAESE</sequence>
<protein>
    <submittedName>
        <fullName evidence="1">Uncharacterized protein</fullName>
    </submittedName>
</protein>
<evidence type="ECO:0000313" key="2">
    <source>
        <dbReference type="Proteomes" id="UP001187192"/>
    </source>
</evidence>
<organism evidence="1 2">
    <name type="scientific">Ficus carica</name>
    <name type="common">Common fig</name>
    <dbReference type="NCBI Taxonomy" id="3494"/>
    <lineage>
        <taxon>Eukaryota</taxon>
        <taxon>Viridiplantae</taxon>
        <taxon>Streptophyta</taxon>
        <taxon>Embryophyta</taxon>
        <taxon>Tracheophyta</taxon>
        <taxon>Spermatophyta</taxon>
        <taxon>Magnoliopsida</taxon>
        <taxon>eudicotyledons</taxon>
        <taxon>Gunneridae</taxon>
        <taxon>Pentapetalae</taxon>
        <taxon>rosids</taxon>
        <taxon>fabids</taxon>
        <taxon>Rosales</taxon>
        <taxon>Moraceae</taxon>
        <taxon>Ficeae</taxon>
        <taxon>Ficus</taxon>
    </lineage>
</organism>